<organism evidence="7">
    <name type="scientific">Desulfatirhabdium butyrativorans</name>
    <dbReference type="NCBI Taxonomy" id="340467"/>
    <lineage>
        <taxon>Bacteria</taxon>
        <taxon>Pseudomonadati</taxon>
        <taxon>Thermodesulfobacteriota</taxon>
        <taxon>Desulfobacteria</taxon>
        <taxon>Desulfobacterales</taxon>
        <taxon>Desulfatirhabdiaceae</taxon>
        <taxon>Desulfatirhabdium</taxon>
    </lineage>
</organism>
<dbReference type="Pfam" id="PF01783">
    <property type="entry name" value="Ribosomal_L32p"/>
    <property type="match status" value="1"/>
</dbReference>
<dbReference type="InterPro" id="IPR011332">
    <property type="entry name" value="Ribosomal_zn-bd"/>
</dbReference>
<dbReference type="EMBL" id="DSUH01000356">
    <property type="protein sequence ID" value="HGU34231.1"/>
    <property type="molecule type" value="Genomic_DNA"/>
</dbReference>
<reference evidence="7" key="1">
    <citation type="journal article" date="2020" name="mSystems">
        <title>Genome- and Community-Level Interaction Insights into Carbon Utilization and Element Cycling Functions of Hydrothermarchaeota in Hydrothermal Sediment.</title>
        <authorList>
            <person name="Zhou Z."/>
            <person name="Liu Y."/>
            <person name="Xu W."/>
            <person name="Pan J."/>
            <person name="Luo Z.H."/>
            <person name="Li M."/>
        </authorList>
    </citation>
    <scope>NUCLEOTIDE SEQUENCE [LARGE SCALE GENOMIC DNA]</scope>
    <source>
        <strain evidence="7">SpSt-477</strain>
    </source>
</reference>
<name>A0A7C4VRT1_9BACT</name>
<keyword evidence="3 5" id="KW-0687">Ribonucleoprotein</keyword>
<feature type="compositionally biased region" description="Basic residues" evidence="6">
    <location>
        <begin position="1"/>
        <end position="19"/>
    </location>
</feature>
<evidence type="ECO:0000256" key="1">
    <source>
        <dbReference type="ARBA" id="ARBA00008560"/>
    </source>
</evidence>
<dbReference type="GO" id="GO:0003735">
    <property type="term" value="F:structural constituent of ribosome"/>
    <property type="evidence" value="ECO:0007669"/>
    <property type="project" value="InterPro"/>
</dbReference>
<proteinExistence type="inferred from homology"/>
<comment type="caution">
    <text evidence="7">The sequence shown here is derived from an EMBL/GenBank/DDBJ whole genome shotgun (WGS) entry which is preliminary data.</text>
</comment>
<protein>
    <recommendedName>
        <fullName evidence="4 5">Large ribosomal subunit protein bL32</fullName>
    </recommendedName>
</protein>
<gene>
    <name evidence="5" type="primary">rpmF</name>
    <name evidence="7" type="ORF">ENS29_15505</name>
</gene>
<evidence type="ECO:0000256" key="3">
    <source>
        <dbReference type="ARBA" id="ARBA00023274"/>
    </source>
</evidence>
<dbReference type="SUPFAM" id="SSF57829">
    <property type="entry name" value="Zn-binding ribosomal proteins"/>
    <property type="match status" value="1"/>
</dbReference>
<accession>A0A7C4VRT1</accession>
<dbReference type="AlphaFoldDB" id="A0A7C4VRT1"/>
<dbReference type="GO" id="GO:0006412">
    <property type="term" value="P:translation"/>
    <property type="evidence" value="ECO:0007669"/>
    <property type="project" value="UniProtKB-UniRule"/>
</dbReference>
<dbReference type="HAMAP" id="MF_00340">
    <property type="entry name" value="Ribosomal_bL32"/>
    <property type="match status" value="1"/>
</dbReference>
<evidence type="ECO:0000256" key="5">
    <source>
        <dbReference type="HAMAP-Rule" id="MF_00340"/>
    </source>
</evidence>
<dbReference type="GO" id="GO:0015934">
    <property type="term" value="C:large ribosomal subunit"/>
    <property type="evidence" value="ECO:0007669"/>
    <property type="project" value="InterPro"/>
</dbReference>
<dbReference type="PANTHER" id="PTHR35534:SF1">
    <property type="entry name" value="LARGE RIBOSOMAL SUBUNIT PROTEIN BL32"/>
    <property type="match status" value="1"/>
</dbReference>
<dbReference type="Gene3D" id="1.20.5.640">
    <property type="entry name" value="Single helix bin"/>
    <property type="match status" value="1"/>
</dbReference>
<feature type="region of interest" description="Disordered" evidence="6">
    <location>
        <begin position="1"/>
        <end position="28"/>
    </location>
</feature>
<sequence>MAVPKHKTSKSKRDMRRAHDHIDAPNLSVCPKCGEAKLPHHACPSCGEYKGRTLIPEEAEEK</sequence>
<evidence type="ECO:0000256" key="2">
    <source>
        <dbReference type="ARBA" id="ARBA00022980"/>
    </source>
</evidence>
<evidence type="ECO:0000256" key="6">
    <source>
        <dbReference type="SAM" id="MobiDB-lite"/>
    </source>
</evidence>
<dbReference type="InterPro" id="IPR002677">
    <property type="entry name" value="Ribosomal_bL32"/>
</dbReference>
<evidence type="ECO:0000313" key="7">
    <source>
        <dbReference type="EMBL" id="HGU34231.1"/>
    </source>
</evidence>
<comment type="similarity">
    <text evidence="1 5">Belongs to the bacterial ribosomal protein bL32 family.</text>
</comment>
<dbReference type="InterPro" id="IPR044957">
    <property type="entry name" value="Ribosomal_bL32_bact"/>
</dbReference>
<evidence type="ECO:0000256" key="4">
    <source>
        <dbReference type="ARBA" id="ARBA00035178"/>
    </source>
</evidence>
<dbReference type="PANTHER" id="PTHR35534">
    <property type="entry name" value="50S RIBOSOMAL PROTEIN L32"/>
    <property type="match status" value="1"/>
</dbReference>
<dbReference type="NCBIfam" id="TIGR01031">
    <property type="entry name" value="rpmF_bact"/>
    <property type="match status" value="1"/>
</dbReference>
<keyword evidence="2 5" id="KW-0689">Ribosomal protein</keyword>